<dbReference type="AlphaFoldDB" id="A0A6M3L1Q1"/>
<reference evidence="2" key="1">
    <citation type="submission" date="2020-03" db="EMBL/GenBank/DDBJ databases">
        <title>The deep terrestrial virosphere.</title>
        <authorList>
            <person name="Holmfeldt K."/>
            <person name="Nilsson E."/>
            <person name="Simone D."/>
            <person name="Lopez-Fernandez M."/>
            <person name="Wu X."/>
            <person name="de Brujin I."/>
            <person name="Lundin D."/>
            <person name="Andersson A."/>
            <person name="Bertilsson S."/>
            <person name="Dopson M."/>
        </authorList>
    </citation>
    <scope>NUCLEOTIDE SEQUENCE</scope>
    <source>
        <strain evidence="2">MM415B02958</strain>
    </source>
</reference>
<dbReference type="SMART" id="SM00530">
    <property type="entry name" value="HTH_XRE"/>
    <property type="match status" value="1"/>
</dbReference>
<sequence>MRLNIKKLRSEMKRQHMKQSELARRLGVTPQRVHYILNNGTLSYRVTDMLARVLNVNSKDLIL</sequence>
<gene>
    <name evidence="2" type="ORF">MM415B02958_0011</name>
</gene>
<dbReference type="CDD" id="cd00093">
    <property type="entry name" value="HTH_XRE"/>
    <property type="match status" value="1"/>
</dbReference>
<accession>A0A6M3L1Q1</accession>
<dbReference type="PROSITE" id="PS50943">
    <property type="entry name" value="HTH_CROC1"/>
    <property type="match status" value="1"/>
</dbReference>
<organism evidence="2">
    <name type="scientific">viral metagenome</name>
    <dbReference type="NCBI Taxonomy" id="1070528"/>
    <lineage>
        <taxon>unclassified sequences</taxon>
        <taxon>metagenomes</taxon>
        <taxon>organismal metagenomes</taxon>
    </lineage>
</organism>
<name>A0A6M3L1Q1_9ZZZZ</name>
<dbReference type="Gene3D" id="1.10.260.40">
    <property type="entry name" value="lambda repressor-like DNA-binding domains"/>
    <property type="match status" value="1"/>
</dbReference>
<proteinExistence type="predicted"/>
<dbReference type="Pfam" id="PF13443">
    <property type="entry name" value="HTH_26"/>
    <property type="match status" value="1"/>
</dbReference>
<dbReference type="GO" id="GO:0003677">
    <property type="term" value="F:DNA binding"/>
    <property type="evidence" value="ECO:0007669"/>
    <property type="project" value="InterPro"/>
</dbReference>
<dbReference type="SUPFAM" id="SSF47413">
    <property type="entry name" value="lambda repressor-like DNA-binding domains"/>
    <property type="match status" value="1"/>
</dbReference>
<feature type="domain" description="HTH cro/C1-type" evidence="1">
    <location>
        <begin position="8"/>
        <end position="61"/>
    </location>
</feature>
<dbReference type="InterPro" id="IPR010982">
    <property type="entry name" value="Lambda_DNA-bd_dom_sf"/>
</dbReference>
<dbReference type="InterPro" id="IPR001387">
    <property type="entry name" value="Cro/C1-type_HTH"/>
</dbReference>
<evidence type="ECO:0000259" key="1">
    <source>
        <dbReference type="PROSITE" id="PS50943"/>
    </source>
</evidence>
<dbReference type="EMBL" id="MT142716">
    <property type="protein sequence ID" value="QJA87564.1"/>
    <property type="molecule type" value="Genomic_DNA"/>
</dbReference>
<evidence type="ECO:0000313" key="2">
    <source>
        <dbReference type="EMBL" id="QJA87564.1"/>
    </source>
</evidence>
<protein>
    <submittedName>
        <fullName evidence="2">Putative DNA binding, helix-turn-helix domain containing protein</fullName>
    </submittedName>
</protein>